<name>A0A1G6UNF3_9MICO</name>
<feature type="domain" description="PAS fold-3" evidence="1">
    <location>
        <begin position="33"/>
        <end position="102"/>
    </location>
</feature>
<evidence type="ECO:0000313" key="2">
    <source>
        <dbReference type="EMBL" id="SDD42266.1"/>
    </source>
</evidence>
<dbReference type="InterPro" id="IPR000014">
    <property type="entry name" value="PAS"/>
</dbReference>
<proteinExistence type="predicted"/>
<dbReference type="CDD" id="cd00130">
    <property type="entry name" value="PAS"/>
    <property type="match status" value="1"/>
</dbReference>
<dbReference type="OrthoDB" id="266313at2"/>
<evidence type="ECO:0000259" key="1">
    <source>
        <dbReference type="Pfam" id="PF08447"/>
    </source>
</evidence>
<evidence type="ECO:0000313" key="3">
    <source>
        <dbReference type="Proteomes" id="UP000199039"/>
    </source>
</evidence>
<dbReference type="AlphaFoldDB" id="A0A1G6UNF3"/>
<keyword evidence="3" id="KW-1185">Reference proteome</keyword>
<accession>A0A1G6UNF3</accession>
<dbReference type="Proteomes" id="UP000199039">
    <property type="component" value="Unassembled WGS sequence"/>
</dbReference>
<dbReference type="STRING" id="1814289.SAMN05216410_3291"/>
<dbReference type="Pfam" id="PF08447">
    <property type="entry name" value="PAS_3"/>
    <property type="match status" value="1"/>
</dbReference>
<dbReference type="InterPro" id="IPR035965">
    <property type="entry name" value="PAS-like_dom_sf"/>
</dbReference>
<dbReference type="SUPFAM" id="SSF55785">
    <property type="entry name" value="PYP-like sensor domain (PAS domain)"/>
    <property type="match status" value="1"/>
</dbReference>
<sequence>MAYPQPSTGNILTVGVDELFFSTTDRRGVIQSANSVFLRMSQFAREEIVGAAHNIVRHPDMPGGVFRIMWDRLRAGLPMAVYVMNRSRTGDTYWVFSTVVPIGDGYLSVRSAPCAGGLWHAVATLYDDVRELERQVQSGGANRAAAAEAGAQALGAGLARLGFPTFDSFVRYVVPAEAAARAALTADAAPRPPLAGDLAAMVDGADAITHELAALLTRLDVFSSLASALGDAATQARATIASLREVTAVAAGASATVADSAPVLGRAAAGMSTVADEAAASIELMATELARVRRGLLELRFRIGLTRLHNDMATVFALEVAAGDARGADLADLPVLSRALAEEVAFLETTLTGVNAALRTVSARIEEAATSLQVFQRDMARWRLLVPRYGATQVLGPFIGTIDSQLDVGHARMAGLRRLAAQCVAQAHPFDPGPTHAAIHRITLAGERLVAMEEPARSWGF</sequence>
<protein>
    <submittedName>
        <fullName evidence="2">Aerotaxis receptor</fullName>
    </submittedName>
</protein>
<gene>
    <name evidence="2" type="ORF">SAMN05216410_3291</name>
</gene>
<dbReference type="InterPro" id="IPR013655">
    <property type="entry name" value="PAS_fold_3"/>
</dbReference>
<dbReference type="Gene3D" id="3.30.450.20">
    <property type="entry name" value="PAS domain"/>
    <property type="match status" value="1"/>
</dbReference>
<dbReference type="EMBL" id="FMYH01000007">
    <property type="protein sequence ID" value="SDD42266.1"/>
    <property type="molecule type" value="Genomic_DNA"/>
</dbReference>
<keyword evidence="2" id="KW-0675">Receptor</keyword>
<organism evidence="2 3">
    <name type="scientific">Sanguibacter gelidistatuariae</name>
    <dbReference type="NCBI Taxonomy" id="1814289"/>
    <lineage>
        <taxon>Bacteria</taxon>
        <taxon>Bacillati</taxon>
        <taxon>Actinomycetota</taxon>
        <taxon>Actinomycetes</taxon>
        <taxon>Micrococcales</taxon>
        <taxon>Sanguibacteraceae</taxon>
        <taxon>Sanguibacter</taxon>
    </lineage>
</organism>
<reference evidence="2 3" key="1">
    <citation type="submission" date="2016-09" db="EMBL/GenBank/DDBJ databases">
        <authorList>
            <person name="Capua I."/>
            <person name="De Benedictis P."/>
            <person name="Joannis T."/>
            <person name="Lombin L.H."/>
            <person name="Cattoli G."/>
        </authorList>
    </citation>
    <scope>NUCLEOTIDE SEQUENCE [LARGE SCALE GENOMIC DNA]</scope>
    <source>
        <strain evidence="2 3">ISLP-3</strain>
    </source>
</reference>
<dbReference type="RefSeq" id="WP_093185258.1">
    <property type="nucleotide sequence ID" value="NZ_FMYH01000007.1"/>
</dbReference>